<proteinExistence type="predicted"/>
<dbReference type="Proteomes" id="UP000735302">
    <property type="component" value="Unassembled WGS sequence"/>
</dbReference>
<gene>
    <name evidence="1" type="ORF">PoB_001001000</name>
</gene>
<evidence type="ECO:0000313" key="2">
    <source>
        <dbReference type="Proteomes" id="UP000735302"/>
    </source>
</evidence>
<organism evidence="1 2">
    <name type="scientific">Plakobranchus ocellatus</name>
    <dbReference type="NCBI Taxonomy" id="259542"/>
    <lineage>
        <taxon>Eukaryota</taxon>
        <taxon>Metazoa</taxon>
        <taxon>Spiralia</taxon>
        <taxon>Lophotrochozoa</taxon>
        <taxon>Mollusca</taxon>
        <taxon>Gastropoda</taxon>
        <taxon>Heterobranchia</taxon>
        <taxon>Euthyneura</taxon>
        <taxon>Panpulmonata</taxon>
        <taxon>Sacoglossa</taxon>
        <taxon>Placobranchoidea</taxon>
        <taxon>Plakobranchidae</taxon>
        <taxon>Plakobranchus</taxon>
    </lineage>
</organism>
<accession>A0AAV3YL86</accession>
<protein>
    <submittedName>
        <fullName evidence="1">Uncharacterized protein</fullName>
    </submittedName>
</protein>
<name>A0AAV3YL86_9GAST</name>
<reference evidence="1 2" key="1">
    <citation type="journal article" date="2021" name="Elife">
        <title>Chloroplast acquisition without the gene transfer in kleptoplastic sea slugs, Plakobranchus ocellatus.</title>
        <authorList>
            <person name="Maeda T."/>
            <person name="Takahashi S."/>
            <person name="Yoshida T."/>
            <person name="Shimamura S."/>
            <person name="Takaki Y."/>
            <person name="Nagai Y."/>
            <person name="Toyoda A."/>
            <person name="Suzuki Y."/>
            <person name="Arimoto A."/>
            <person name="Ishii H."/>
            <person name="Satoh N."/>
            <person name="Nishiyama T."/>
            <person name="Hasebe M."/>
            <person name="Maruyama T."/>
            <person name="Minagawa J."/>
            <person name="Obokata J."/>
            <person name="Shigenobu S."/>
        </authorList>
    </citation>
    <scope>NUCLEOTIDE SEQUENCE [LARGE SCALE GENOMIC DNA]</scope>
</reference>
<keyword evidence="2" id="KW-1185">Reference proteome</keyword>
<dbReference type="AlphaFoldDB" id="A0AAV3YL86"/>
<comment type="caution">
    <text evidence="1">The sequence shown here is derived from an EMBL/GenBank/DDBJ whole genome shotgun (WGS) entry which is preliminary data.</text>
</comment>
<evidence type="ECO:0000313" key="1">
    <source>
        <dbReference type="EMBL" id="GFN83504.1"/>
    </source>
</evidence>
<sequence>MKPILANRNISMTTKIRVIKTYVCCADPQLTHFVRQLHLDYLSERPTTANQQYIPNYIIIAFDWARFEADSDKTPSKPSKWPARQACD</sequence>
<dbReference type="EMBL" id="BLXT01001203">
    <property type="protein sequence ID" value="GFN83504.1"/>
    <property type="molecule type" value="Genomic_DNA"/>
</dbReference>